<feature type="binding site" evidence="42">
    <location>
        <position position="523"/>
    </location>
    <ligand>
        <name>Ca(2+)</name>
        <dbReference type="ChEBI" id="CHEBI:29108"/>
    </ligand>
</feature>
<sequence length="766" mass="85885">MLHSLMAPHRLNAHTLVHDPGSKMFSHVNLTWGWAWQEYTNPPECCCRCGFTVRTPATVRDNEMAAENKDPVFKDVDLQSKTNNTEHHTSVISVAQLIVRRGQPFTVTLQLTQPFNPGLHPLTIVAVTGSAPSEDRGTKSSFGIPDDVKRSPSAKTLWKIELGRSSSPQTGILTLTITPPANTPIGEYTLSVRHRDKEMLLPTLVVLFNPWCPDDWVFLPDEKERQEYVMSEKGIIYKGSGQYISPMNWDFGQFENNTVNICMKILDLNHKHLKDPADDVSARCNPIYVSRVISAMINCEDDNGVLEGNWGNSFWGGVTPSQWNGSYAILKQWFDIGCHPVKFGQCWVFAGVMCSVMRLLGIPCRVVTNFQSAHDTNGNLTIDVYHSDYGVREKESSDSVWNFHVWVEGWMKRPDLTKDGKYDGWQVLDPTPQEKSDGAYCCGPAPVKAILNGDTKVKYDVPFVFAEVNADRIDWLIKADGSKVNIFIDAVSVGQNISTKSVGSNKRMNITDTYKYREGSEEERAAFKRAVDNIPSTAEENEEKPENGEREDKVIMRYEEVSKPMNGQDVSLKLVLHTEGSDARLLSINISVQAMMYNGSPAVTIQNEVKEEALQPGKDLSVPILVPFSTYWKHMLQCNSMKISALVTDKLRPECTYLAVDDVVLMNPPISVTVSGQTRLNREASGEVVFMNPVNETLKDCNLTVTGSGLLDEEINENLPDLRPNNRVRIKFFFVPYKSGEKILMANFTCSVFRDVKGSCTITVRE</sequence>
<keyword evidence="19" id="KW-0496">Mitochondrion</keyword>
<dbReference type="GO" id="GO:0005525">
    <property type="term" value="F:GTP binding"/>
    <property type="evidence" value="ECO:0007669"/>
    <property type="project" value="UniProtKB-KW"/>
</dbReference>
<dbReference type="STRING" id="43700.ENSMALP00000008919"/>
<evidence type="ECO:0000256" key="10">
    <source>
        <dbReference type="ARBA" id="ARBA00022490"/>
    </source>
</evidence>
<evidence type="ECO:0000256" key="18">
    <source>
        <dbReference type="ARBA" id="ARBA00022837"/>
    </source>
</evidence>
<dbReference type="InterPro" id="IPR002931">
    <property type="entry name" value="Transglutaminase-like"/>
</dbReference>
<dbReference type="InterPro" id="IPR036985">
    <property type="entry name" value="Transglutaminase-like_sf"/>
</dbReference>
<dbReference type="GO" id="GO:0007399">
    <property type="term" value="P:nervous system development"/>
    <property type="evidence" value="ECO:0007669"/>
    <property type="project" value="UniProtKB-ARBA"/>
</dbReference>
<dbReference type="GO" id="GO:0005739">
    <property type="term" value="C:mitochondrion"/>
    <property type="evidence" value="ECO:0007669"/>
    <property type="project" value="UniProtKB-SubCell"/>
</dbReference>
<dbReference type="InterPro" id="IPR008958">
    <property type="entry name" value="Transglutaminase_C"/>
</dbReference>
<name>A0A3Q3IU89_MONAL</name>
<evidence type="ECO:0000256" key="42">
    <source>
        <dbReference type="PIRSR" id="PIRSR000459-2"/>
    </source>
</evidence>
<evidence type="ECO:0000256" key="17">
    <source>
        <dbReference type="ARBA" id="ARBA00022801"/>
    </source>
</evidence>
<dbReference type="GO" id="GO:0008233">
    <property type="term" value="F:peptidase activity"/>
    <property type="evidence" value="ECO:0007669"/>
    <property type="project" value="UniProtKB-KW"/>
</dbReference>
<comment type="catalytic activity">
    <reaction evidence="39">
        <text>L-glutaminyl-[protein] + (R)-noradrenaline = 5-(R)-noradrenalinyl-L-glutamyl-[protein] + NH4(+)</text>
        <dbReference type="Rhea" id="RHEA:66560"/>
        <dbReference type="Rhea" id="RHEA-COMP:10207"/>
        <dbReference type="Rhea" id="RHEA-COMP:17054"/>
        <dbReference type="ChEBI" id="CHEBI:28938"/>
        <dbReference type="ChEBI" id="CHEBI:30011"/>
        <dbReference type="ChEBI" id="CHEBI:72587"/>
        <dbReference type="ChEBI" id="CHEBI:167178"/>
    </reaction>
    <physiologicalReaction direction="left-to-right" evidence="39">
        <dbReference type="Rhea" id="RHEA:66561"/>
    </physiologicalReaction>
</comment>
<evidence type="ECO:0000256" key="34">
    <source>
        <dbReference type="ARBA" id="ARBA00042912"/>
    </source>
</evidence>
<dbReference type="GO" id="GO:0005829">
    <property type="term" value="C:cytosol"/>
    <property type="evidence" value="ECO:0007669"/>
    <property type="project" value="UniProtKB-SubCell"/>
</dbReference>
<dbReference type="GO" id="GO:0005634">
    <property type="term" value="C:nucleus"/>
    <property type="evidence" value="ECO:0007669"/>
    <property type="project" value="UniProtKB-SubCell"/>
</dbReference>
<dbReference type="SUPFAM" id="SSF81296">
    <property type="entry name" value="E set domains"/>
    <property type="match status" value="1"/>
</dbReference>
<dbReference type="CTD" id="559691"/>
<evidence type="ECO:0000256" key="40">
    <source>
        <dbReference type="ARBA" id="ARBA00048365"/>
    </source>
</evidence>
<dbReference type="EC" id="2.3.2.13" evidence="24"/>
<evidence type="ECO:0000256" key="1">
    <source>
        <dbReference type="ARBA" id="ARBA00004123"/>
    </source>
</evidence>
<dbReference type="GO" id="GO:0006508">
    <property type="term" value="P:proteolysis"/>
    <property type="evidence" value="ECO:0007669"/>
    <property type="project" value="UniProtKB-KW"/>
</dbReference>
<evidence type="ECO:0000256" key="38">
    <source>
        <dbReference type="ARBA" id="ARBA00047876"/>
    </source>
</evidence>
<evidence type="ECO:0000256" key="32">
    <source>
        <dbReference type="ARBA" id="ARBA00042105"/>
    </source>
</evidence>
<dbReference type="FunFam" id="2.60.40.10:FF:000090">
    <property type="entry name" value="Protein-glutamine gamma-glutamyltransferase 2"/>
    <property type="match status" value="1"/>
</dbReference>
<feature type="binding site" evidence="42">
    <location>
        <position position="518"/>
    </location>
    <ligand>
        <name>Ca(2+)</name>
        <dbReference type="ChEBI" id="CHEBI:29108"/>
    </ligand>
</feature>
<dbReference type="InterPro" id="IPR001102">
    <property type="entry name" value="Transglutaminase_N"/>
</dbReference>
<keyword evidence="15 42" id="KW-0479">Metal-binding</keyword>
<evidence type="ECO:0000256" key="37">
    <source>
        <dbReference type="ARBA" id="ARBA00047868"/>
    </source>
</evidence>
<dbReference type="KEGG" id="malb:109972385"/>
<evidence type="ECO:0000256" key="14">
    <source>
        <dbReference type="ARBA" id="ARBA00022679"/>
    </source>
</evidence>
<dbReference type="Pfam" id="PF00868">
    <property type="entry name" value="Transglut_N"/>
    <property type="match status" value="1"/>
</dbReference>
<keyword evidence="21" id="KW-0472">Membrane</keyword>
<comment type="catalytic activity">
    <reaction evidence="38">
        <text>L-glutaminyl-[protein] + histamine = 5-histaminyl-L-glutamyl-[protein] + NH4(+)</text>
        <dbReference type="Rhea" id="RHEA:66564"/>
        <dbReference type="Rhea" id="RHEA-COMP:10207"/>
        <dbReference type="Rhea" id="RHEA-COMP:17056"/>
        <dbReference type="ChEBI" id="CHEBI:28938"/>
        <dbReference type="ChEBI" id="CHEBI:30011"/>
        <dbReference type="ChEBI" id="CHEBI:58432"/>
        <dbReference type="ChEBI" id="CHEBI:167179"/>
    </reaction>
    <physiologicalReaction direction="left-to-right" evidence="38">
        <dbReference type="Rhea" id="RHEA:66565"/>
    </physiologicalReaction>
</comment>
<evidence type="ECO:0000259" key="43">
    <source>
        <dbReference type="SMART" id="SM00460"/>
    </source>
</evidence>
<evidence type="ECO:0000256" key="33">
    <source>
        <dbReference type="ARBA" id="ARBA00042239"/>
    </source>
</evidence>
<evidence type="ECO:0000256" key="7">
    <source>
        <dbReference type="ARBA" id="ARBA00005968"/>
    </source>
</evidence>
<dbReference type="Ensembl" id="ENSMALT00000009106.1">
    <property type="protein sequence ID" value="ENSMALP00000008919.1"/>
    <property type="gene ID" value="ENSMALG00000006361.1"/>
</dbReference>
<keyword evidence="10" id="KW-0963">Cytoplasm</keyword>
<evidence type="ECO:0000256" key="11">
    <source>
        <dbReference type="ARBA" id="ARBA00022525"/>
    </source>
</evidence>
<evidence type="ECO:0000256" key="36">
    <source>
        <dbReference type="ARBA" id="ARBA00043138"/>
    </source>
</evidence>
<evidence type="ECO:0000256" key="8">
    <source>
        <dbReference type="ARBA" id="ARBA00022454"/>
    </source>
</evidence>
<keyword evidence="23" id="KW-0012">Acyltransferase</keyword>
<dbReference type="RefSeq" id="XP_020476855.1">
    <property type="nucleotide sequence ID" value="XM_020621199.1"/>
</dbReference>
<dbReference type="InterPro" id="IPR014756">
    <property type="entry name" value="Ig_E-set"/>
</dbReference>
<evidence type="ECO:0000256" key="41">
    <source>
        <dbReference type="PIRSR" id="PIRSR000459-1"/>
    </source>
</evidence>
<feature type="active site" evidence="41">
    <location>
        <position position="429"/>
    </location>
</feature>
<evidence type="ECO:0000256" key="31">
    <source>
        <dbReference type="ARBA" id="ARBA00042099"/>
    </source>
</evidence>
<protein>
    <recommendedName>
        <fullName evidence="28">Protein-glutamine gamma-glutamyltransferase 2</fullName>
        <ecNumber evidence="24">2.3.2.13</ecNumber>
        <ecNumber evidence="27">3.5.1.44</ecNumber>
    </recommendedName>
    <alternativeName>
        <fullName evidence="31">Isopeptidase TGM2</fullName>
    </alternativeName>
    <alternativeName>
        <fullName evidence="33">Protein-glutamine deamidase TGM2</fullName>
    </alternativeName>
    <alternativeName>
        <fullName evidence="32">Protein-glutamine dopaminyltransferase TGM2</fullName>
    </alternativeName>
    <alternativeName>
        <fullName evidence="35">Protein-glutamine histaminyltransferase TGM2</fullName>
    </alternativeName>
    <alternativeName>
        <fullName evidence="36">Protein-glutamine noradrenalinyltransferase TGM2</fullName>
    </alternativeName>
    <alternativeName>
        <fullName evidence="34">Protein-glutamine serotonyltransferase TGM2</fullName>
    </alternativeName>
    <alternativeName>
        <fullName evidence="30">Tissue transglutaminase</fullName>
    </alternativeName>
    <alternativeName>
        <fullName evidence="29">Transglutaminase-2</fullName>
    </alternativeName>
</protein>
<dbReference type="InterPro" id="IPR036238">
    <property type="entry name" value="Transglutaminase_C_sf"/>
</dbReference>
<accession>A0A3Q3IU89</accession>
<keyword evidence="12" id="KW-0272">Extracellular matrix</keyword>
<evidence type="ECO:0000256" key="35">
    <source>
        <dbReference type="ARBA" id="ARBA00043104"/>
    </source>
</evidence>
<dbReference type="InterPro" id="IPR023608">
    <property type="entry name" value="Transglutaminase_animal"/>
</dbReference>
<evidence type="ECO:0000256" key="13">
    <source>
        <dbReference type="ARBA" id="ARBA00022670"/>
    </source>
</evidence>
<feature type="binding site" evidence="42">
    <location>
        <position position="469"/>
    </location>
    <ligand>
        <name>Ca(2+)</name>
        <dbReference type="ChEBI" id="CHEBI:29108"/>
    </ligand>
</feature>
<keyword evidence="22" id="KW-0539">Nucleus</keyword>
<dbReference type="InterPro" id="IPR050779">
    <property type="entry name" value="Transglutaminase"/>
</dbReference>
<comment type="subcellular location">
    <subcellularLocation>
        <location evidence="3">Cell membrane</location>
    </subcellularLocation>
    <subcellularLocation>
        <location evidence="4">Chromosome</location>
    </subcellularLocation>
    <subcellularLocation>
        <location evidence="6">Cytoplasm</location>
        <location evidence="6">Cytosol</location>
    </subcellularLocation>
    <subcellularLocation>
        <location evidence="2">Mitochondrion</location>
    </subcellularLocation>
    <subcellularLocation>
        <location evidence="1">Nucleus</location>
    </subcellularLocation>
    <subcellularLocation>
        <location evidence="5">Secreted</location>
        <location evidence="5">Extracellular space</location>
        <location evidence="5">Extracellular matrix</location>
    </subcellularLocation>
</comment>
<evidence type="ECO:0000256" key="9">
    <source>
        <dbReference type="ARBA" id="ARBA00022475"/>
    </source>
</evidence>
<evidence type="ECO:0000256" key="21">
    <source>
        <dbReference type="ARBA" id="ARBA00023136"/>
    </source>
</evidence>
<evidence type="ECO:0000256" key="6">
    <source>
        <dbReference type="ARBA" id="ARBA00004514"/>
    </source>
</evidence>
<evidence type="ECO:0000256" key="23">
    <source>
        <dbReference type="ARBA" id="ARBA00023315"/>
    </source>
</evidence>
<keyword evidence="45" id="KW-1185">Reference proteome</keyword>
<comment type="cofactor">
    <cofactor evidence="42">
        <name>Ca(2+)</name>
        <dbReference type="ChEBI" id="CHEBI:29108"/>
    </cofactor>
    <text evidence="42">Binds 1 Ca(2+) ion per subunit.</text>
</comment>
<keyword evidence="11" id="KW-0964">Secreted</keyword>
<dbReference type="PANTHER" id="PTHR11590:SF6">
    <property type="entry name" value="PROTEIN-GLUTAMINE GAMMA-GLUTAMYLTRANSFERASE 2"/>
    <property type="match status" value="1"/>
</dbReference>
<dbReference type="GO" id="GO:0050568">
    <property type="term" value="F:protein-glutamine glutaminase activity"/>
    <property type="evidence" value="ECO:0007669"/>
    <property type="project" value="UniProtKB-EC"/>
</dbReference>
<evidence type="ECO:0000256" key="12">
    <source>
        <dbReference type="ARBA" id="ARBA00022530"/>
    </source>
</evidence>
<evidence type="ECO:0000256" key="30">
    <source>
        <dbReference type="ARBA" id="ARBA00041677"/>
    </source>
</evidence>
<keyword evidence="9" id="KW-1003">Cell membrane</keyword>
<keyword evidence="14" id="KW-0808">Transferase</keyword>
<evidence type="ECO:0000313" key="45">
    <source>
        <dbReference type="Proteomes" id="UP000261600"/>
    </source>
</evidence>
<keyword evidence="20" id="KW-0342">GTP-binding</keyword>
<evidence type="ECO:0000256" key="5">
    <source>
        <dbReference type="ARBA" id="ARBA00004498"/>
    </source>
</evidence>
<keyword evidence="13" id="KW-0645">Protease</keyword>
<evidence type="ECO:0000256" key="4">
    <source>
        <dbReference type="ARBA" id="ARBA00004286"/>
    </source>
</evidence>
<evidence type="ECO:0000256" key="22">
    <source>
        <dbReference type="ARBA" id="ARBA00023242"/>
    </source>
</evidence>
<comment type="similarity">
    <text evidence="7">Belongs to the transglutaminase superfamily. Transglutaminase family.</text>
</comment>
<evidence type="ECO:0000256" key="26">
    <source>
        <dbReference type="ARBA" id="ARBA00036876"/>
    </source>
</evidence>
<evidence type="ECO:0000256" key="24">
    <source>
        <dbReference type="ARBA" id="ARBA00024222"/>
    </source>
</evidence>
<evidence type="ECO:0000256" key="19">
    <source>
        <dbReference type="ARBA" id="ARBA00023128"/>
    </source>
</evidence>
<dbReference type="GO" id="GO:0046872">
    <property type="term" value="F:metal ion binding"/>
    <property type="evidence" value="ECO:0007669"/>
    <property type="project" value="UniProtKB-KW"/>
</dbReference>
<feature type="domain" description="Transglutaminase-like" evidence="43">
    <location>
        <begin position="338"/>
        <end position="432"/>
    </location>
</feature>
<dbReference type="InterPro" id="IPR038765">
    <property type="entry name" value="Papain-like_cys_pep_sf"/>
</dbReference>
<keyword evidence="18 42" id="KW-0106">Calcium</keyword>
<dbReference type="Pfam" id="PF01841">
    <property type="entry name" value="Transglut_core"/>
    <property type="match status" value="1"/>
</dbReference>
<dbReference type="InterPro" id="IPR013783">
    <property type="entry name" value="Ig-like_fold"/>
</dbReference>
<proteinExistence type="inferred from homology"/>
<dbReference type="SUPFAM" id="SSF49309">
    <property type="entry name" value="Transglutaminase, two C-terminal domains"/>
    <property type="match status" value="2"/>
</dbReference>
<dbReference type="GeneID" id="109972385"/>
<comment type="catalytic activity">
    <reaction evidence="40">
        <text>L-glutaminyl-[protein] + dopamine = 5-dopaminyl-L-glutamyl-[protein] + NH4(+)</text>
        <dbReference type="Rhea" id="RHEA:66556"/>
        <dbReference type="Rhea" id="RHEA-COMP:10207"/>
        <dbReference type="Rhea" id="RHEA-COMP:17053"/>
        <dbReference type="ChEBI" id="CHEBI:28938"/>
        <dbReference type="ChEBI" id="CHEBI:30011"/>
        <dbReference type="ChEBI" id="CHEBI:59905"/>
        <dbReference type="ChEBI" id="CHEBI:167175"/>
    </reaction>
    <physiologicalReaction direction="left-to-right" evidence="40">
        <dbReference type="Rhea" id="RHEA:66557"/>
    </physiologicalReaction>
</comment>
<evidence type="ECO:0000256" key="3">
    <source>
        <dbReference type="ARBA" id="ARBA00004236"/>
    </source>
</evidence>
<reference evidence="44" key="1">
    <citation type="submission" date="2025-08" db="UniProtKB">
        <authorList>
            <consortium name="Ensembl"/>
        </authorList>
    </citation>
    <scope>IDENTIFICATION</scope>
</reference>
<dbReference type="PIRSF" id="PIRSF000459">
    <property type="entry name" value="TGM_EBP42"/>
    <property type="match status" value="1"/>
</dbReference>
<evidence type="ECO:0000313" key="44">
    <source>
        <dbReference type="Ensembl" id="ENSMALP00000008919.1"/>
    </source>
</evidence>
<evidence type="ECO:0000256" key="25">
    <source>
        <dbReference type="ARBA" id="ARBA00036377"/>
    </source>
</evidence>
<comment type="catalytic activity">
    <reaction evidence="25">
        <text>L-glutaminyl-[protein] + serotonin = 5-serotonyl-L-glutamyl-[protein] + NH4(+)</text>
        <dbReference type="Rhea" id="RHEA:66552"/>
        <dbReference type="Rhea" id="RHEA-COMP:10207"/>
        <dbReference type="Rhea" id="RHEA-COMP:17052"/>
        <dbReference type="ChEBI" id="CHEBI:28938"/>
        <dbReference type="ChEBI" id="CHEBI:30011"/>
        <dbReference type="ChEBI" id="CHEBI:167174"/>
        <dbReference type="ChEBI" id="CHEBI:350546"/>
    </reaction>
    <physiologicalReaction direction="left-to-right" evidence="25">
        <dbReference type="Rhea" id="RHEA:66553"/>
    </physiologicalReaction>
</comment>
<organism evidence="44 45">
    <name type="scientific">Monopterus albus</name>
    <name type="common">Swamp eel</name>
    <dbReference type="NCBI Taxonomy" id="43700"/>
    <lineage>
        <taxon>Eukaryota</taxon>
        <taxon>Metazoa</taxon>
        <taxon>Chordata</taxon>
        <taxon>Craniata</taxon>
        <taxon>Vertebrata</taxon>
        <taxon>Euteleostomi</taxon>
        <taxon>Actinopterygii</taxon>
        <taxon>Neopterygii</taxon>
        <taxon>Teleostei</taxon>
        <taxon>Neoteleostei</taxon>
        <taxon>Acanthomorphata</taxon>
        <taxon>Anabantaria</taxon>
        <taxon>Synbranchiformes</taxon>
        <taxon>Synbranchidae</taxon>
        <taxon>Monopterus</taxon>
    </lineage>
</organism>
<dbReference type="FunFam" id="3.90.260.10:FF:000001">
    <property type="entry name" value="Protein-glutamine gamma-glutamyltransferase 2"/>
    <property type="match status" value="1"/>
</dbReference>
<dbReference type="AlphaFoldDB" id="A0A3Q3IU89"/>
<dbReference type="SMART" id="SM00460">
    <property type="entry name" value="TGc"/>
    <property type="match status" value="1"/>
</dbReference>
<dbReference type="GO" id="GO:0005694">
    <property type="term" value="C:chromosome"/>
    <property type="evidence" value="ECO:0007669"/>
    <property type="project" value="UniProtKB-SubCell"/>
</dbReference>
<keyword evidence="16" id="KW-0547">Nucleotide-binding</keyword>
<reference evidence="44" key="2">
    <citation type="submission" date="2025-09" db="UniProtKB">
        <authorList>
            <consortium name="Ensembl"/>
        </authorList>
    </citation>
    <scope>IDENTIFICATION</scope>
</reference>
<keyword evidence="17" id="KW-0378">Hydrolase</keyword>
<dbReference type="PANTHER" id="PTHR11590">
    <property type="entry name" value="PROTEIN-GLUTAMINE GAMMA-GLUTAMYLTRANSFERASE"/>
    <property type="match status" value="1"/>
</dbReference>
<dbReference type="GO" id="GO:0003810">
    <property type="term" value="F:protein-glutamine gamma-glutamyltransferase activity"/>
    <property type="evidence" value="ECO:0007669"/>
    <property type="project" value="UniProtKB-EC"/>
</dbReference>
<feature type="active site" evidence="41">
    <location>
        <position position="346"/>
    </location>
</feature>
<evidence type="ECO:0000256" key="28">
    <source>
        <dbReference type="ARBA" id="ARBA00040561"/>
    </source>
</evidence>
<comment type="catalytic activity">
    <reaction evidence="26">
        <text>L-glutaminyl-[protein] + L-lysyl-[protein] = [protein]-L-lysyl-N(6)-5-L-glutamyl-[protein] + NH4(+)</text>
        <dbReference type="Rhea" id="RHEA:54816"/>
        <dbReference type="Rhea" id="RHEA-COMP:9752"/>
        <dbReference type="Rhea" id="RHEA-COMP:10207"/>
        <dbReference type="Rhea" id="RHEA-COMP:14005"/>
        <dbReference type="ChEBI" id="CHEBI:28938"/>
        <dbReference type="ChEBI" id="CHEBI:29969"/>
        <dbReference type="ChEBI" id="CHEBI:30011"/>
        <dbReference type="ChEBI" id="CHEBI:138370"/>
        <dbReference type="EC" id="2.3.2.13"/>
    </reaction>
    <physiologicalReaction direction="left-to-right" evidence="26">
        <dbReference type="Rhea" id="RHEA:54817"/>
    </physiologicalReaction>
</comment>
<comment type="catalytic activity">
    <reaction evidence="37">
        <text>L-glutaminyl-[protein] + H2O = L-glutamyl-[protein] + NH4(+)</text>
        <dbReference type="Rhea" id="RHEA:16441"/>
        <dbReference type="Rhea" id="RHEA-COMP:10207"/>
        <dbReference type="Rhea" id="RHEA-COMP:10208"/>
        <dbReference type="ChEBI" id="CHEBI:15377"/>
        <dbReference type="ChEBI" id="CHEBI:28938"/>
        <dbReference type="ChEBI" id="CHEBI:29973"/>
        <dbReference type="ChEBI" id="CHEBI:30011"/>
        <dbReference type="EC" id="3.5.1.44"/>
    </reaction>
    <physiologicalReaction direction="left-to-right" evidence="37">
        <dbReference type="Rhea" id="RHEA:16442"/>
    </physiologicalReaction>
</comment>
<evidence type="ECO:0000256" key="2">
    <source>
        <dbReference type="ARBA" id="ARBA00004173"/>
    </source>
</evidence>
<dbReference type="Proteomes" id="UP000261600">
    <property type="component" value="Unplaced"/>
</dbReference>
<feature type="active site" evidence="41">
    <location>
        <position position="404"/>
    </location>
</feature>
<evidence type="ECO:0000256" key="39">
    <source>
        <dbReference type="ARBA" id="ARBA00048230"/>
    </source>
</evidence>
<dbReference type="Gene3D" id="2.60.40.10">
    <property type="entry name" value="Immunoglobulins"/>
    <property type="match status" value="3"/>
</dbReference>
<dbReference type="Gene3D" id="3.90.260.10">
    <property type="entry name" value="Transglutaminase-like"/>
    <property type="match status" value="1"/>
</dbReference>
<evidence type="ECO:0000256" key="20">
    <source>
        <dbReference type="ARBA" id="ARBA00023134"/>
    </source>
</evidence>
<dbReference type="OrthoDB" id="437511at2759"/>
<keyword evidence="8" id="KW-0158">Chromosome</keyword>
<evidence type="ECO:0000256" key="27">
    <source>
        <dbReference type="ARBA" id="ARBA00039019"/>
    </source>
</evidence>
<evidence type="ECO:0000256" key="16">
    <source>
        <dbReference type="ARBA" id="ARBA00022741"/>
    </source>
</evidence>
<dbReference type="SUPFAM" id="SSF54001">
    <property type="entry name" value="Cysteine proteinases"/>
    <property type="match status" value="1"/>
</dbReference>
<dbReference type="Pfam" id="PF00927">
    <property type="entry name" value="Transglut_C"/>
    <property type="match status" value="2"/>
</dbReference>
<dbReference type="GO" id="GO:0005886">
    <property type="term" value="C:plasma membrane"/>
    <property type="evidence" value="ECO:0007669"/>
    <property type="project" value="UniProtKB-SubCell"/>
</dbReference>
<feature type="binding site" evidence="42">
    <location>
        <position position="471"/>
    </location>
    <ligand>
        <name>Ca(2+)</name>
        <dbReference type="ChEBI" id="CHEBI:29108"/>
    </ligand>
</feature>
<evidence type="ECO:0000256" key="29">
    <source>
        <dbReference type="ARBA" id="ARBA00041650"/>
    </source>
</evidence>
<dbReference type="EC" id="3.5.1.44" evidence="27"/>
<evidence type="ECO:0000256" key="15">
    <source>
        <dbReference type="ARBA" id="ARBA00022723"/>
    </source>
</evidence>